<name>A0A9D3XAS4_9SAUR</name>
<organism evidence="1 2">
    <name type="scientific">Mauremys mutica</name>
    <name type="common">yellowpond turtle</name>
    <dbReference type="NCBI Taxonomy" id="74926"/>
    <lineage>
        <taxon>Eukaryota</taxon>
        <taxon>Metazoa</taxon>
        <taxon>Chordata</taxon>
        <taxon>Craniata</taxon>
        <taxon>Vertebrata</taxon>
        <taxon>Euteleostomi</taxon>
        <taxon>Archelosauria</taxon>
        <taxon>Testudinata</taxon>
        <taxon>Testudines</taxon>
        <taxon>Cryptodira</taxon>
        <taxon>Durocryptodira</taxon>
        <taxon>Testudinoidea</taxon>
        <taxon>Geoemydidae</taxon>
        <taxon>Geoemydinae</taxon>
        <taxon>Mauremys</taxon>
    </lineage>
</organism>
<reference evidence="1" key="1">
    <citation type="submission" date="2021-09" db="EMBL/GenBank/DDBJ databases">
        <title>The genome of Mauremys mutica provides insights into the evolution of semi-aquatic lifestyle.</title>
        <authorList>
            <person name="Gong S."/>
            <person name="Gao Y."/>
        </authorList>
    </citation>
    <scope>NUCLEOTIDE SEQUENCE</scope>
    <source>
        <strain evidence="1">MM-2020</strain>
        <tissue evidence="1">Muscle</tissue>
    </source>
</reference>
<dbReference type="EMBL" id="JAHDVG010000475">
    <property type="protein sequence ID" value="KAH1175943.1"/>
    <property type="molecule type" value="Genomic_DNA"/>
</dbReference>
<evidence type="ECO:0000313" key="1">
    <source>
        <dbReference type="EMBL" id="KAH1175943.1"/>
    </source>
</evidence>
<gene>
    <name evidence="1" type="ORF">KIL84_020677</name>
</gene>
<proteinExistence type="predicted"/>
<accession>A0A9D3XAS4</accession>
<keyword evidence="2" id="KW-1185">Reference proteome</keyword>
<evidence type="ECO:0000313" key="2">
    <source>
        <dbReference type="Proteomes" id="UP000827986"/>
    </source>
</evidence>
<dbReference type="AlphaFoldDB" id="A0A9D3XAS4"/>
<protein>
    <submittedName>
        <fullName evidence="1">Uncharacterized protein</fullName>
    </submittedName>
</protein>
<sequence>MTIADLSVKASEGSAESALQFDFCRPPPPPHTHTLKKDRPRQANYVLGLIGHAAAGKGALITRHSLCQTYSQYIQDFMFFTPFLSIKVLSYRMSMNKQCCVMTARDALH</sequence>
<dbReference type="Proteomes" id="UP000827986">
    <property type="component" value="Unassembled WGS sequence"/>
</dbReference>
<comment type="caution">
    <text evidence="1">The sequence shown here is derived from an EMBL/GenBank/DDBJ whole genome shotgun (WGS) entry which is preliminary data.</text>
</comment>